<name>U2UT02_9ACTN</name>
<dbReference type="STRING" id="1125712.HMPREF1316_0711"/>
<dbReference type="AlphaFoldDB" id="U2UT02"/>
<dbReference type="InterPro" id="IPR014710">
    <property type="entry name" value="RmlC-like_jellyroll"/>
</dbReference>
<reference evidence="2 3" key="1">
    <citation type="submission" date="2013-08" db="EMBL/GenBank/DDBJ databases">
        <authorList>
            <person name="Durkin A.S."/>
            <person name="Haft D.R."/>
            <person name="McCorrison J."/>
            <person name="Torralba M."/>
            <person name="Gillis M."/>
            <person name="Haft D.H."/>
            <person name="Methe B."/>
            <person name="Sutton G."/>
            <person name="Nelson K.E."/>
        </authorList>
    </citation>
    <scope>NUCLEOTIDE SEQUENCE [LARGE SCALE GENOMIC DNA]</scope>
    <source>
        <strain evidence="2 3">F0195</strain>
    </source>
</reference>
<dbReference type="RefSeq" id="WP_021727293.1">
    <property type="nucleotide sequence ID" value="NZ_AWEZ01000069.1"/>
</dbReference>
<comment type="caution">
    <text evidence="2">The sequence shown here is derived from an EMBL/GenBank/DDBJ whole genome shotgun (WGS) entry which is preliminary data.</text>
</comment>
<dbReference type="Gene3D" id="2.60.120.10">
    <property type="entry name" value="Jelly Rolls"/>
    <property type="match status" value="2"/>
</dbReference>
<organism evidence="2 3">
    <name type="scientific">Olsenella profusa F0195</name>
    <dbReference type="NCBI Taxonomy" id="1125712"/>
    <lineage>
        <taxon>Bacteria</taxon>
        <taxon>Bacillati</taxon>
        <taxon>Actinomycetota</taxon>
        <taxon>Coriobacteriia</taxon>
        <taxon>Coriobacteriales</taxon>
        <taxon>Atopobiaceae</taxon>
        <taxon>Olsenella</taxon>
    </lineage>
</organism>
<dbReference type="SUPFAM" id="SSF51182">
    <property type="entry name" value="RmlC-like cupins"/>
    <property type="match status" value="1"/>
</dbReference>
<dbReference type="PANTHER" id="PTHR37694:SF1">
    <property type="entry name" value="SLR8022 PROTEIN"/>
    <property type="match status" value="1"/>
</dbReference>
<accession>U2UT02</accession>
<dbReference type="InterPro" id="IPR011051">
    <property type="entry name" value="RmlC_Cupin_sf"/>
</dbReference>
<keyword evidence="3" id="KW-1185">Reference proteome</keyword>
<dbReference type="PATRIC" id="fig|1125712.3.peg.2368"/>
<dbReference type="OrthoDB" id="1121052at2"/>
<dbReference type="eggNOG" id="COG1917">
    <property type="taxonomic scope" value="Bacteria"/>
</dbReference>
<evidence type="ECO:0000313" key="3">
    <source>
        <dbReference type="Proteomes" id="UP000016638"/>
    </source>
</evidence>
<evidence type="ECO:0000313" key="2">
    <source>
        <dbReference type="EMBL" id="ERL06237.1"/>
    </source>
</evidence>
<feature type="domain" description="Cupin type-2" evidence="1">
    <location>
        <begin position="149"/>
        <end position="210"/>
    </location>
</feature>
<dbReference type="InterPro" id="IPR013096">
    <property type="entry name" value="Cupin_2"/>
</dbReference>
<evidence type="ECO:0000259" key="1">
    <source>
        <dbReference type="Pfam" id="PF07883"/>
    </source>
</evidence>
<dbReference type="Pfam" id="PF07883">
    <property type="entry name" value="Cupin_2"/>
    <property type="match status" value="1"/>
</dbReference>
<dbReference type="EMBL" id="AWEZ01000069">
    <property type="protein sequence ID" value="ERL06237.1"/>
    <property type="molecule type" value="Genomic_DNA"/>
</dbReference>
<dbReference type="Proteomes" id="UP000016638">
    <property type="component" value="Unassembled WGS sequence"/>
</dbReference>
<proteinExistence type="predicted"/>
<sequence length="218" mass="23267">MGLLAGSVFSLGARNAPIAGCTTSESLYRADAFVVSTFSLAPRTDISAESYAYHKLLMGLAGQVQVYLQAGCGWQLDEGATLVTPKDAPVGVRSSNGGVYLEISMTEEASMNEALAAGEVVRLADLLPYREGRVVNMDLAHNEGFKLALMSFDAGTGLDEHAAPGEALVFALDGEGIIGYEGSEHVIHVGENFKFDRGGRHYVRADRPFKMALLLTLH</sequence>
<dbReference type="PANTHER" id="PTHR37694">
    <property type="entry name" value="SLR8022 PROTEIN"/>
    <property type="match status" value="1"/>
</dbReference>
<protein>
    <submittedName>
        <fullName evidence="2">Cupin domain protein</fullName>
    </submittedName>
</protein>
<gene>
    <name evidence="2" type="ORF">HMPREF1316_0711</name>
</gene>